<accession>A0A1H8WJM2</accession>
<proteinExistence type="predicted"/>
<organism evidence="1 2">
    <name type="scientific">Halorientalis persicus</name>
    <dbReference type="NCBI Taxonomy" id="1367881"/>
    <lineage>
        <taxon>Archaea</taxon>
        <taxon>Methanobacteriati</taxon>
        <taxon>Methanobacteriota</taxon>
        <taxon>Stenosarchaea group</taxon>
        <taxon>Halobacteria</taxon>
        <taxon>Halobacteriales</taxon>
        <taxon>Haloarculaceae</taxon>
        <taxon>Halorientalis</taxon>
    </lineage>
</organism>
<evidence type="ECO:0000313" key="2">
    <source>
        <dbReference type="Proteomes" id="UP000198775"/>
    </source>
</evidence>
<evidence type="ECO:0008006" key="3">
    <source>
        <dbReference type="Google" id="ProtNLM"/>
    </source>
</evidence>
<evidence type="ECO:0000313" key="1">
    <source>
        <dbReference type="EMBL" id="SEP27870.1"/>
    </source>
</evidence>
<gene>
    <name evidence="1" type="ORF">SAMN05216388_10624</name>
</gene>
<sequence length="146" mass="16611">MCPLADPVFPIRITNPNETTYSERALRAFARSMPHHGHLFNHHDWGWALNLLVDELYPERTFEVIEIPDPTTAFVDCTDREFVIEVITSGTWVDQYVIEQLAALWDRHLLILSTTPLTAAAKDLVTELAAVDYAVVNHRHGFAVTE</sequence>
<name>A0A1H8WJM2_9EURY</name>
<dbReference type="Proteomes" id="UP000198775">
    <property type="component" value="Unassembled WGS sequence"/>
</dbReference>
<keyword evidence="2" id="KW-1185">Reference proteome</keyword>
<dbReference type="RefSeq" id="WP_092664889.1">
    <property type="nucleotide sequence ID" value="NZ_FOCX01000062.1"/>
</dbReference>
<dbReference type="AlphaFoldDB" id="A0A1H8WJM2"/>
<protein>
    <recommendedName>
        <fullName evidence="3">Restriction endonuclease</fullName>
    </recommendedName>
</protein>
<dbReference type="EMBL" id="FOCX01000062">
    <property type="protein sequence ID" value="SEP27870.1"/>
    <property type="molecule type" value="Genomic_DNA"/>
</dbReference>
<reference evidence="2" key="1">
    <citation type="submission" date="2016-10" db="EMBL/GenBank/DDBJ databases">
        <authorList>
            <person name="Varghese N."/>
            <person name="Submissions S."/>
        </authorList>
    </citation>
    <scope>NUCLEOTIDE SEQUENCE [LARGE SCALE GENOMIC DNA]</scope>
    <source>
        <strain evidence="2">IBRC-M 10043</strain>
    </source>
</reference>